<feature type="region of interest" description="Disordered" evidence="1">
    <location>
        <begin position="38"/>
        <end position="99"/>
    </location>
</feature>
<evidence type="ECO:0000256" key="1">
    <source>
        <dbReference type="SAM" id="MobiDB-lite"/>
    </source>
</evidence>
<dbReference type="OrthoDB" id="10642269at2759"/>
<dbReference type="Proteomes" id="UP000054166">
    <property type="component" value="Unassembled WGS sequence"/>
</dbReference>
<proteinExistence type="predicted"/>
<dbReference type="EMBL" id="KN832989">
    <property type="protein sequence ID" value="KIM84046.1"/>
    <property type="molecule type" value="Genomic_DNA"/>
</dbReference>
<evidence type="ECO:0000313" key="3">
    <source>
        <dbReference type="Proteomes" id="UP000054166"/>
    </source>
</evidence>
<protein>
    <submittedName>
        <fullName evidence="2">Uncharacterized protein</fullName>
    </submittedName>
</protein>
<evidence type="ECO:0000313" key="2">
    <source>
        <dbReference type="EMBL" id="KIM84046.1"/>
    </source>
</evidence>
<name>A0A0C3G0A3_PILCF</name>
<dbReference type="InParanoid" id="A0A0C3G0A3"/>
<reference evidence="3" key="2">
    <citation type="submission" date="2015-01" db="EMBL/GenBank/DDBJ databases">
        <title>Evolutionary Origins and Diversification of the Mycorrhizal Mutualists.</title>
        <authorList>
            <consortium name="DOE Joint Genome Institute"/>
            <consortium name="Mycorrhizal Genomics Consortium"/>
            <person name="Kohler A."/>
            <person name="Kuo A."/>
            <person name="Nagy L.G."/>
            <person name="Floudas D."/>
            <person name="Copeland A."/>
            <person name="Barry K.W."/>
            <person name="Cichocki N."/>
            <person name="Veneault-Fourrey C."/>
            <person name="LaButti K."/>
            <person name="Lindquist E.A."/>
            <person name="Lipzen A."/>
            <person name="Lundell T."/>
            <person name="Morin E."/>
            <person name="Murat C."/>
            <person name="Riley R."/>
            <person name="Ohm R."/>
            <person name="Sun H."/>
            <person name="Tunlid A."/>
            <person name="Henrissat B."/>
            <person name="Grigoriev I.V."/>
            <person name="Hibbett D.S."/>
            <person name="Martin F."/>
        </authorList>
    </citation>
    <scope>NUCLEOTIDE SEQUENCE [LARGE SCALE GENOMIC DNA]</scope>
    <source>
        <strain evidence="3">F 1598</strain>
    </source>
</reference>
<reference evidence="2 3" key="1">
    <citation type="submission" date="2014-04" db="EMBL/GenBank/DDBJ databases">
        <authorList>
            <consortium name="DOE Joint Genome Institute"/>
            <person name="Kuo A."/>
            <person name="Tarkka M."/>
            <person name="Buscot F."/>
            <person name="Kohler A."/>
            <person name="Nagy L.G."/>
            <person name="Floudas D."/>
            <person name="Copeland A."/>
            <person name="Barry K.W."/>
            <person name="Cichocki N."/>
            <person name="Veneault-Fourrey C."/>
            <person name="LaButti K."/>
            <person name="Lindquist E.A."/>
            <person name="Lipzen A."/>
            <person name="Lundell T."/>
            <person name="Morin E."/>
            <person name="Murat C."/>
            <person name="Sun H."/>
            <person name="Tunlid A."/>
            <person name="Henrissat B."/>
            <person name="Grigoriev I.V."/>
            <person name="Hibbett D.S."/>
            <person name="Martin F."/>
            <person name="Nordberg H.P."/>
            <person name="Cantor M.N."/>
            <person name="Hua S.X."/>
        </authorList>
    </citation>
    <scope>NUCLEOTIDE SEQUENCE [LARGE SCALE GENOMIC DNA]</scope>
    <source>
        <strain evidence="2 3">F 1598</strain>
    </source>
</reference>
<accession>A0A0C3G0A3</accession>
<organism evidence="2 3">
    <name type="scientific">Piloderma croceum (strain F 1598)</name>
    <dbReference type="NCBI Taxonomy" id="765440"/>
    <lineage>
        <taxon>Eukaryota</taxon>
        <taxon>Fungi</taxon>
        <taxon>Dikarya</taxon>
        <taxon>Basidiomycota</taxon>
        <taxon>Agaricomycotina</taxon>
        <taxon>Agaricomycetes</taxon>
        <taxon>Agaricomycetidae</taxon>
        <taxon>Atheliales</taxon>
        <taxon>Atheliaceae</taxon>
        <taxon>Piloderma</taxon>
    </lineage>
</organism>
<feature type="compositionally biased region" description="Basic and acidic residues" evidence="1">
    <location>
        <begin position="88"/>
        <end position="99"/>
    </location>
</feature>
<dbReference type="HOGENOM" id="CLU_1078128_0_0_1"/>
<sequence>MGGLGIATASPGYNQPLPRLSHRGRALSLLSSLGSTQDLASSSSLRDIQVRAASSTKSRRKTQTLSNPSTSPVVSVRPHKSLGGPKTSDSHTNEPRESFVKRRAIYTGSMYLDSPATSDATCRDENHNVYPHVSVDSPPSGSSVLSQIENMHQSTRSPCGRPNKVHLGKDVPRRRAPLVSVDLNMQTKCKSSSAIHHASMPPSAYFVSRSSSFLSTDPFASATVHRRRQSESPETVYHPIVLDLLTALDLAIGEWTSV</sequence>
<gene>
    <name evidence="2" type="ORF">PILCRDRAFT_424743</name>
</gene>
<feature type="compositionally biased region" description="Polar residues" evidence="1">
    <location>
        <begin position="63"/>
        <end position="73"/>
    </location>
</feature>
<feature type="compositionally biased region" description="Polar residues" evidence="1">
    <location>
        <begin position="38"/>
        <end position="56"/>
    </location>
</feature>
<keyword evidence="3" id="KW-1185">Reference proteome</keyword>
<dbReference type="AlphaFoldDB" id="A0A0C3G0A3"/>